<evidence type="ECO:0000313" key="3">
    <source>
        <dbReference type="Proteomes" id="UP000243376"/>
    </source>
</evidence>
<gene>
    <name evidence="2" type="ORF">C0184_13345</name>
</gene>
<sequence>MAKSELTIAELLQTLAHELDQPFSVGELCHLMKARWPVTFTEASVRDTLRWEGIRHGWVKLNRKQYMPLRSVLDGLRFRCWPRPQDIANGQLPIAHLYPFFGARQRALPLMYDEQNNVLRVHEVSSPSGATWLALDLHEWFRHHHFAVGDSILVEVRYRSHPEMYLTYEPVAAFRTDEVVAQEQALIAELVKRVGHQQVAVDEVVLPIFAGAAWRTAYPGRPWQYLVLNDRRLQLIDDFYLQLVTDPFDVDAVMIVQPTDERVVFSPAILDQVQAQSLIRSSDQTTLLAEIAALQQAIQRSREQDRQAGIWDGRLTRESYLSDEEDDEAFLKAINEELGPFAIITSDEMAYAFLRMQEVLPPEVQEQLNHATQEQAEVIIAGQLNWLLVKAPDLFPALDPQTIRYASDTLTDQVQAHALSFDNDDIVGLTDDDDWYNDDDLDWDDDDDDEDACHLQSTSLINQYVDYLQECGKKRSTAQTQARLLQPYAWFLASFYRLALSEGSYATLDEFLFYYYPNHYDVSERHVREMCSALKHFYAFLRERGIIQDDRFALAIWQRRDQAARLMVLTRKVEHEHPDQPQLLRMLFKSFTS</sequence>
<reference evidence="2 3" key="1">
    <citation type="submission" date="2018-01" db="EMBL/GenBank/DDBJ databases">
        <title>Metagenomic assembled genomes from two thermal pools in the Uzon Caldera, Kamchatka, Russia.</title>
        <authorList>
            <person name="Wilkins L."/>
            <person name="Ettinger C."/>
        </authorList>
    </citation>
    <scope>NUCLEOTIDE SEQUENCE [LARGE SCALE GENOMIC DNA]</scope>
    <source>
        <strain evidence="2">ZAV-02</strain>
    </source>
</reference>
<organism evidence="2 3">
    <name type="scientific">Chloroflexus aggregans</name>
    <dbReference type="NCBI Taxonomy" id="152260"/>
    <lineage>
        <taxon>Bacteria</taxon>
        <taxon>Bacillati</taxon>
        <taxon>Chloroflexota</taxon>
        <taxon>Chloroflexia</taxon>
        <taxon>Chloroflexales</taxon>
        <taxon>Chloroflexineae</taxon>
        <taxon>Chloroflexaceae</taxon>
        <taxon>Chloroflexus</taxon>
    </lineage>
</organism>
<dbReference type="Gene3D" id="1.10.150.130">
    <property type="match status" value="1"/>
</dbReference>
<keyword evidence="1" id="KW-0238">DNA-binding</keyword>
<comment type="caution">
    <text evidence="2">The sequence shown here is derived from an EMBL/GenBank/DDBJ whole genome shotgun (WGS) entry which is preliminary data.</text>
</comment>
<dbReference type="GO" id="GO:0003677">
    <property type="term" value="F:DNA binding"/>
    <property type="evidence" value="ECO:0007669"/>
    <property type="project" value="UniProtKB-KW"/>
</dbReference>
<dbReference type="EMBL" id="PNIQ01000894">
    <property type="protein sequence ID" value="PMP75976.1"/>
    <property type="molecule type" value="Genomic_DNA"/>
</dbReference>
<evidence type="ECO:0000313" key="2">
    <source>
        <dbReference type="EMBL" id="PMP75976.1"/>
    </source>
</evidence>
<evidence type="ECO:0000256" key="1">
    <source>
        <dbReference type="ARBA" id="ARBA00023125"/>
    </source>
</evidence>
<dbReference type="Proteomes" id="UP000243376">
    <property type="component" value="Unassembled WGS sequence"/>
</dbReference>
<dbReference type="InterPro" id="IPR010998">
    <property type="entry name" value="Integrase_recombinase_N"/>
</dbReference>
<protein>
    <recommendedName>
        <fullName evidence="4">Core-binding (CB) domain-containing protein</fullName>
    </recommendedName>
</protein>
<dbReference type="AlphaFoldDB" id="A0A2J6WXM5"/>
<name>A0A2J6WXM5_9CHLR</name>
<accession>A0A2J6WXM5</accession>
<evidence type="ECO:0008006" key="4">
    <source>
        <dbReference type="Google" id="ProtNLM"/>
    </source>
</evidence>
<proteinExistence type="predicted"/>